<evidence type="ECO:0000256" key="10">
    <source>
        <dbReference type="ARBA" id="ARBA00022989"/>
    </source>
</evidence>
<proteinExistence type="inferred from homology"/>
<evidence type="ECO:0000256" key="9">
    <source>
        <dbReference type="ARBA" id="ARBA00022777"/>
    </source>
</evidence>
<dbReference type="PRINTS" id="PR00344">
    <property type="entry name" value="BCTRLSENSOR"/>
</dbReference>
<evidence type="ECO:0000259" key="16">
    <source>
        <dbReference type="PROSITE" id="PS50156"/>
    </source>
</evidence>
<protein>
    <recommendedName>
        <fullName evidence="4">histidine kinase</fullName>
        <ecNumber evidence="4">2.7.13.3</ecNumber>
    </recommendedName>
</protein>
<feature type="transmembrane region" description="Helical" evidence="14">
    <location>
        <begin position="1252"/>
        <end position="1279"/>
    </location>
</feature>
<feature type="transmembrane region" description="Helical" evidence="14">
    <location>
        <begin position="160"/>
        <end position="183"/>
    </location>
</feature>
<comment type="similarity">
    <text evidence="3">Belongs to the resistance-nodulation-cell division (RND) (TC 2.A.6) family. MmpL subfamily.</text>
</comment>
<keyword evidence="19" id="KW-1185">Reference proteome</keyword>
<feature type="transmembrane region" description="Helical" evidence="14">
    <location>
        <begin position="1226"/>
        <end position="1246"/>
    </location>
</feature>
<feature type="transmembrane region" description="Helical" evidence="14">
    <location>
        <begin position="892"/>
        <end position="916"/>
    </location>
</feature>
<feature type="transmembrane region" description="Helical" evidence="14">
    <location>
        <begin position="20"/>
        <end position="41"/>
    </location>
</feature>
<evidence type="ECO:0000256" key="3">
    <source>
        <dbReference type="ARBA" id="ARBA00010157"/>
    </source>
</evidence>
<feature type="transmembrane region" description="Helical" evidence="14">
    <location>
        <begin position="534"/>
        <end position="554"/>
    </location>
</feature>
<keyword evidence="12 14" id="KW-0472">Membrane</keyword>
<dbReference type="SUPFAM" id="SSF47384">
    <property type="entry name" value="Homodimeric domain of signal transducing histidine kinase"/>
    <property type="match status" value="1"/>
</dbReference>
<feature type="transmembrane region" description="Helical" evidence="14">
    <location>
        <begin position="1174"/>
        <end position="1194"/>
    </location>
</feature>
<keyword evidence="7" id="KW-0808">Transferase</keyword>
<comment type="subcellular location">
    <subcellularLocation>
        <location evidence="2">Cell membrane</location>
        <topology evidence="2">Multi-pass membrane protein</topology>
    </subcellularLocation>
</comment>
<feature type="transmembrane region" description="Helical" evidence="14">
    <location>
        <begin position="817"/>
        <end position="837"/>
    </location>
</feature>
<keyword evidence="8 14" id="KW-0812">Transmembrane</keyword>
<dbReference type="FunFam" id="1.10.287.130:FF:000001">
    <property type="entry name" value="Two-component sensor histidine kinase"/>
    <property type="match status" value="1"/>
</dbReference>
<gene>
    <name evidence="18" type="primary">ydfJ2</name>
    <name evidence="18" type="ORF">EKD16_18780</name>
</gene>
<dbReference type="EMBL" id="CP036455">
    <property type="protein sequence ID" value="QBI55519.1"/>
    <property type="molecule type" value="Genomic_DNA"/>
</dbReference>
<feature type="domain" description="SSD" evidence="16">
    <location>
        <begin position="783"/>
        <end position="915"/>
    </location>
</feature>
<evidence type="ECO:0000256" key="5">
    <source>
        <dbReference type="ARBA" id="ARBA00022475"/>
    </source>
</evidence>
<evidence type="ECO:0000313" key="19">
    <source>
        <dbReference type="Proteomes" id="UP000292235"/>
    </source>
</evidence>
<evidence type="ECO:0000256" key="8">
    <source>
        <dbReference type="ARBA" id="ARBA00022692"/>
    </source>
</evidence>
<dbReference type="SUPFAM" id="SSF55874">
    <property type="entry name" value="ATPase domain of HSP90 chaperone/DNA topoisomerase II/histidine kinase"/>
    <property type="match status" value="1"/>
</dbReference>
<dbReference type="Gene3D" id="6.10.340.10">
    <property type="match status" value="1"/>
</dbReference>
<evidence type="ECO:0000256" key="13">
    <source>
        <dbReference type="SAM" id="MobiDB-lite"/>
    </source>
</evidence>
<feature type="compositionally biased region" description="Basic and acidic residues" evidence="13">
    <location>
        <begin position="643"/>
        <end position="658"/>
    </location>
</feature>
<dbReference type="InterPro" id="IPR000731">
    <property type="entry name" value="SSD"/>
</dbReference>
<keyword evidence="6" id="KW-0597">Phosphoprotein</keyword>
<organism evidence="18 19">
    <name type="scientific">Streptomonospora litoralis</name>
    <dbReference type="NCBI Taxonomy" id="2498135"/>
    <lineage>
        <taxon>Bacteria</taxon>
        <taxon>Bacillati</taxon>
        <taxon>Actinomycetota</taxon>
        <taxon>Actinomycetes</taxon>
        <taxon>Streptosporangiales</taxon>
        <taxon>Nocardiopsidaceae</taxon>
        <taxon>Streptomonospora</taxon>
    </lineage>
</organism>
<sequence>MRPPIRIRTLRGRMVLVNTVLMALALLVVAVISTAFLRAYLLDRVDERIEVAAEFARARQNDIFSQDTAELVKQIRTPSDFVVEYTTDASGGEGSRVHRLQGTGPVLMRGIDPATAPDGVFTHRRGGEEYRVTLVHLPAYDTVALIGEPLAPVREVVQRLVAIEAAAGAAMLLASLAAGSAVIRRGLRPLDDVVDTAEAIAAGDLERRVPAPTDTDASEAGRLTLSINRMLSRLRSALHARAESEERLRRFVSDASHELRTPLTSIRGYLQMVSRGVVDVARRPDVIARSERESERMAAIVDDLLYLARLDERPAPRRDVVHLDRVVADSIADARAAQPEREWRAEIAAEGLVLGDEQELRQAVANLLANVRVHTPATSPAVAALRRVGGRVVLEIGDSGPGVAEETAAFVFERFYRGGPSSQRPGSGLGLPIVRAVMRGHGGDAVFTSAPDAGTAVRLEFPPLEDRDAAPGAGERDDDLPADGGFSSDSHLPRDLASSASDGVAANGPPGRRGSRSMAELLYRLGGFAFRRRWLVVITWLVLLVAAGGAALQFRVPLDDGFSIPGTESERATDLIDERFDGRGGTVTTVLRAPDGADIVDNEQYTDAVRDTAAELEDVSGVDRVISPLEQIGDARRQYEDGIAQSKEDAAETARERATGQLPPGTPEEVVEQRVAEAEQQARETVEQEAPGFDREQVVERIPQISDDRTTMLLNVQLTQPNDSVAPETVDAILETGDSARDAGLDVEFSGQAISMSPPALGAGESVGVIVALVVLLINFGAVVAAGLPIVLALFGVGLGMALLYAASSLLNLSSTAPIMAVMLGLAVGIDYVLFVLSRHRKQVAEGMAPDESAARSIGTAGSAVVFAGATVIIALLGLSVVQIPFLTVMGVAAMVTVALAVLLTVTMLPAALGFLGHRVTAGRVPVLGRRAEAAMTAERTMSSRWVRAVTRRPLVPIVAVLAVLVVMLLPLRDMHLGLPTDATSAPDTTQRQAYEIISEEFGPGYGARLAVVTDLTGLSDTEAAAADVADRIEEVDGVTEVFPPQMNDIGDTAIITVIPEAGPSSYATEDVLHDIRGLESEIDEEIGAQIAVAGATASAIDVSERLADALPVFASVVIGLALVLMVIVFRSIVVPVKAALGFVLSAGAALGLTVAVFQWGYGAELFGVEPAPTLLAFMPTLLIGILFGLAMDYEVFLVSRMREDYVHGGDAQHAVVSGFTQGARVVTAAAVIMVSVFGAFVFGHSEMVKPIAFALAVGVLFDAFLVRMTLVPAVMALFGRAAWWLPKWLNAVLPDVDIEGERLAAAHPLPDGGNARGTGERGSQEESESEQAAHR</sequence>
<dbReference type="Proteomes" id="UP000292235">
    <property type="component" value="Chromosome"/>
</dbReference>
<dbReference type="Gene3D" id="1.20.1640.10">
    <property type="entry name" value="Multidrug efflux transporter AcrB transmembrane domain"/>
    <property type="match status" value="2"/>
</dbReference>
<keyword evidence="11" id="KW-0902">Two-component regulatory system</keyword>
<evidence type="ECO:0000256" key="1">
    <source>
        <dbReference type="ARBA" id="ARBA00000085"/>
    </source>
</evidence>
<keyword evidence="5" id="KW-1003">Cell membrane</keyword>
<feature type="transmembrane region" description="Helical" evidence="14">
    <location>
        <begin position="1113"/>
        <end position="1134"/>
    </location>
</feature>
<evidence type="ECO:0000256" key="4">
    <source>
        <dbReference type="ARBA" id="ARBA00012438"/>
    </source>
</evidence>
<dbReference type="InterPro" id="IPR036890">
    <property type="entry name" value="HATPase_C_sf"/>
</dbReference>
<dbReference type="SMART" id="SM00387">
    <property type="entry name" value="HATPase_c"/>
    <property type="match status" value="1"/>
</dbReference>
<dbReference type="Pfam" id="PF00672">
    <property type="entry name" value="HAMP"/>
    <property type="match status" value="1"/>
</dbReference>
<feature type="transmembrane region" description="Helical" evidence="14">
    <location>
        <begin position="791"/>
        <end position="811"/>
    </location>
</feature>
<dbReference type="Gene3D" id="3.30.565.10">
    <property type="entry name" value="Histidine kinase-like ATPase, C-terminal domain"/>
    <property type="match status" value="1"/>
</dbReference>
<dbReference type="PANTHER" id="PTHR33406:SF11">
    <property type="entry name" value="MEMBRANE PROTEIN SCO6666-RELATED"/>
    <property type="match status" value="1"/>
</dbReference>
<feature type="transmembrane region" description="Helical" evidence="14">
    <location>
        <begin position="1141"/>
        <end position="1162"/>
    </location>
</feature>
<keyword evidence="9" id="KW-0418">Kinase</keyword>
<reference evidence="18 19" key="1">
    <citation type="submission" date="2019-02" db="EMBL/GenBank/DDBJ databases">
        <authorList>
            <person name="Khodamoradi S."/>
            <person name="Hahnke R.L."/>
            <person name="Kaempfer P."/>
            <person name="Schumann P."/>
            <person name="Rohde M."/>
            <person name="Steinert M."/>
            <person name="Luzhetskyy A."/>
            <person name="Wink J."/>
            <person name="Ruckert C."/>
        </authorList>
    </citation>
    <scope>NUCLEOTIDE SEQUENCE [LARGE SCALE GENOMIC DNA]</scope>
    <source>
        <strain evidence="18 19">M2</strain>
    </source>
</reference>
<feature type="domain" description="Histidine kinase" evidence="15">
    <location>
        <begin position="254"/>
        <end position="465"/>
    </location>
</feature>
<dbReference type="InterPro" id="IPR036097">
    <property type="entry name" value="HisK_dim/P_sf"/>
</dbReference>
<feature type="transmembrane region" description="Helical" evidence="14">
    <location>
        <begin position="955"/>
        <end position="972"/>
    </location>
</feature>
<dbReference type="InterPro" id="IPR004869">
    <property type="entry name" value="MMPL_dom"/>
</dbReference>
<dbReference type="InterPro" id="IPR003660">
    <property type="entry name" value="HAMP_dom"/>
</dbReference>
<dbReference type="SMART" id="SM00388">
    <property type="entry name" value="HisKA"/>
    <property type="match status" value="1"/>
</dbReference>
<dbReference type="PROSITE" id="PS50109">
    <property type="entry name" value="HIS_KIN"/>
    <property type="match status" value="1"/>
</dbReference>
<dbReference type="GO" id="GO:0005886">
    <property type="term" value="C:plasma membrane"/>
    <property type="evidence" value="ECO:0007669"/>
    <property type="project" value="UniProtKB-SubCell"/>
</dbReference>
<evidence type="ECO:0000256" key="6">
    <source>
        <dbReference type="ARBA" id="ARBA00022553"/>
    </source>
</evidence>
<dbReference type="SUPFAM" id="SSF158472">
    <property type="entry name" value="HAMP domain-like"/>
    <property type="match status" value="1"/>
</dbReference>
<dbReference type="InterPro" id="IPR003594">
    <property type="entry name" value="HATPase_dom"/>
</dbReference>
<feature type="region of interest" description="Disordered" evidence="13">
    <location>
        <begin position="1306"/>
        <end position="1336"/>
    </location>
</feature>
<comment type="catalytic activity">
    <reaction evidence="1">
        <text>ATP + protein L-histidine = ADP + protein N-phospho-L-histidine.</text>
        <dbReference type="EC" id="2.7.13.3"/>
    </reaction>
</comment>
<dbReference type="InterPro" id="IPR050545">
    <property type="entry name" value="Mycobact_MmpL"/>
</dbReference>
<feature type="region of interest" description="Disordered" evidence="13">
    <location>
        <begin position="460"/>
        <end position="514"/>
    </location>
</feature>
<evidence type="ECO:0000256" key="2">
    <source>
        <dbReference type="ARBA" id="ARBA00004651"/>
    </source>
</evidence>
<feature type="domain" description="HAMP" evidence="17">
    <location>
        <begin position="184"/>
        <end position="239"/>
    </location>
</feature>
<evidence type="ECO:0000313" key="18">
    <source>
        <dbReference type="EMBL" id="QBI55519.1"/>
    </source>
</evidence>
<evidence type="ECO:0000256" key="7">
    <source>
        <dbReference type="ARBA" id="ARBA00022679"/>
    </source>
</evidence>
<dbReference type="KEGG" id="strr:EKD16_18780"/>
<dbReference type="PROSITE" id="PS50885">
    <property type="entry name" value="HAMP"/>
    <property type="match status" value="1"/>
</dbReference>
<dbReference type="CDD" id="cd00075">
    <property type="entry name" value="HATPase"/>
    <property type="match status" value="1"/>
</dbReference>
<evidence type="ECO:0000259" key="17">
    <source>
        <dbReference type="PROSITE" id="PS50885"/>
    </source>
</evidence>
<dbReference type="PANTHER" id="PTHR33406">
    <property type="entry name" value="MEMBRANE PROTEIN MJ1562-RELATED"/>
    <property type="match status" value="1"/>
</dbReference>
<accession>A0A4P6Q8H2</accession>
<dbReference type="PROSITE" id="PS50156">
    <property type="entry name" value="SSD"/>
    <property type="match status" value="1"/>
</dbReference>
<dbReference type="Pfam" id="PF03176">
    <property type="entry name" value="MMPL"/>
    <property type="match status" value="2"/>
</dbReference>
<dbReference type="SUPFAM" id="SSF82866">
    <property type="entry name" value="Multidrug efflux transporter AcrB transmembrane domain"/>
    <property type="match status" value="2"/>
</dbReference>
<dbReference type="InterPro" id="IPR003661">
    <property type="entry name" value="HisK_dim/P_dom"/>
</dbReference>
<feature type="region of interest" description="Disordered" evidence="13">
    <location>
        <begin position="643"/>
        <end position="668"/>
    </location>
</feature>
<dbReference type="RefSeq" id="WP_242677042.1">
    <property type="nucleotide sequence ID" value="NZ_CP036455.1"/>
</dbReference>
<evidence type="ECO:0000256" key="11">
    <source>
        <dbReference type="ARBA" id="ARBA00023012"/>
    </source>
</evidence>
<dbReference type="Pfam" id="PF00512">
    <property type="entry name" value="HisKA"/>
    <property type="match status" value="1"/>
</dbReference>
<feature type="transmembrane region" description="Helical" evidence="14">
    <location>
        <begin position="766"/>
        <end position="784"/>
    </location>
</feature>
<dbReference type="Pfam" id="PF02518">
    <property type="entry name" value="HATPase_c"/>
    <property type="match status" value="1"/>
</dbReference>
<dbReference type="GO" id="GO:0000155">
    <property type="term" value="F:phosphorelay sensor kinase activity"/>
    <property type="evidence" value="ECO:0007669"/>
    <property type="project" value="InterPro"/>
</dbReference>
<dbReference type="SMART" id="SM00304">
    <property type="entry name" value="HAMP"/>
    <property type="match status" value="1"/>
</dbReference>
<evidence type="ECO:0000256" key="12">
    <source>
        <dbReference type="ARBA" id="ARBA00023136"/>
    </source>
</evidence>
<evidence type="ECO:0000256" key="14">
    <source>
        <dbReference type="SAM" id="Phobius"/>
    </source>
</evidence>
<dbReference type="InterPro" id="IPR004358">
    <property type="entry name" value="Sig_transdc_His_kin-like_C"/>
</dbReference>
<dbReference type="InterPro" id="IPR005467">
    <property type="entry name" value="His_kinase_dom"/>
</dbReference>
<name>A0A4P6Q8H2_9ACTN</name>
<dbReference type="CDD" id="cd00082">
    <property type="entry name" value="HisKA"/>
    <property type="match status" value="1"/>
</dbReference>
<dbReference type="CDD" id="cd06225">
    <property type="entry name" value="HAMP"/>
    <property type="match status" value="1"/>
</dbReference>
<dbReference type="Gene3D" id="1.10.287.130">
    <property type="match status" value="1"/>
</dbReference>
<dbReference type="EC" id="2.7.13.3" evidence="4"/>
<feature type="transmembrane region" description="Helical" evidence="14">
    <location>
        <begin position="858"/>
        <end position="886"/>
    </location>
</feature>
<keyword evidence="10 14" id="KW-1133">Transmembrane helix</keyword>
<evidence type="ECO:0000259" key="15">
    <source>
        <dbReference type="PROSITE" id="PS50109"/>
    </source>
</evidence>